<dbReference type="Proteomes" id="UP001158576">
    <property type="component" value="Chromosome 2"/>
</dbReference>
<dbReference type="EMBL" id="OU015567">
    <property type="protein sequence ID" value="CAG5114021.1"/>
    <property type="molecule type" value="Genomic_DNA"/>
</dbReference>
<organism evidence="1 2">
    <name type="scientific">Oikopleura dioica</name>
    <name type="common">Tunicate</name>
    <dbReference type="NCBI Taxonomy" id="34765"/>
    <lineage>
        <taxon>Eukaryota</taxon>
        <taxon>Metazoa</taxon>
        <taxon>Chordata</taxon>
        <taxon>Tunicata</taxon>
        <taxon>Appendicularia</taxon>
        <taxon>Copelata</taxon>
        <taxon>Oikopleuridae</taxon>
        <taxon>Oikopleura</taxon>
    </lineage>
</organism>
<evidence type="ECO:0000313" key="2">
    <source>
        <dbReference type="Proteomes" id="UP001158576"/>
    </source>
</evidence>
<dbReference type="Gene3D" id="3.40.50.1110">
    <property type="entry name" value="SGNH hydrolase"/>
    <property type="match status" value="1"/>
</dbReference>
<reference evidence="1 2" key="1">
    <citation type="submission" date="2021-04" db="EMBL/GenBank/DDBJ databases">
        <authorList>
            <person name="Bliznina A."/>
        </authorList>
    </citation>
    <scope>NUCLEOTIDE SEQUENCE [LARGE SCALE GENOMIC DNA]</scope>
</reference>
<accession>A0ABN7T880</accession>
<proteinExistence type="predicted"/>
<name>A0ABN7T880_OIKDI</name>
<sequence length="239" mass="28346">MSEIGRKVLLIGDSMLSHIDEDPDLIIKISYPGIQTWQLNEILDIEVLPSPERVFQTIEQISWAYRNLIQKLETIYKDCFVLRSLCVPRQDQFAERAKEINEKIRRCPSRDNKGLDYDSYFDEDPKWYHTDGLHLSNEGLEKFAEVINRVAKNTLESPKNPDRQPIDWAAVEKWRKERTSALGDQQIRYRKTNYQPILETISPVLRQLEGFNLAKYPTKQDERFIDEKERFFFVFSKEK</sequence>
<keyword evidence="2" id="KW-1185">Reference proteome</keyword>
<protein>
    <submittedName>
        <fullName evidence="1">Oidioi.mRNA.OKI2018_I69.chr2.g8103.t1.cds</fullName>
    </submittedName>
</protein>
<evidence type="ECO:0000313" key="1">
    <source>
        <dbReference type="EMBL" id="CAG5114021.1"/>
    </source>
</evidence>
<dbReference type="InterPro" id="IPR036514">
    <property type="entry name" value="SGNH_hydro_sf"/>
</dbReference>
<gene>
    <name evidence="1" type="ORF">OKIOD_LOCUS16868</name>
</gene>
<dbReference type="SUPFAM" id="SSF52266">
    <property type="entry name" value="SGNH hydrolase"/>
    <property type="match status" value="1"/>
</dbReference>